<dbReference type="AlphaFoldDB" id="A0A644YG05"/>
<comment type="caution">
    <text evidence="1">The sequence shown here is derived from an EMBL/GenBank/DDBJ whole genome shotgun (WGS) entry which is preliminary data.</text>
</comment>
<protein>
    <submittedName>
        <fullName evidence="1">Uncharacterized protein</fullName>
    </submittedName>
</protein>
<organism evidence="1">
    <name type="scientific">bioreactor metagenome</name>
    <dbReference type="NCBI Taxonomy" id="1076179"/>
    <lineage>
        <taxon>unclassified sequences</taxon>
        <taxon>metagenomes</taxon>
        <taxon>ecological metagenomes</taxon>
    </lineage>
</organism>
<gene>
    <name evidence="1" type="ORF">SDC9_73947</name>
</gene>
<reference evidence="1" key="1">
    <citation type="submission" date="2019-08" db="EMBL/GenBank/DDBJ databases">
        <authorList>
            <person name="Kucharzyk K."/>
            <person name="Murdoch R.W."/>
            <person name="Higgins S."/>
            <person name="Loffler F."/>
        </authorList>
    </citation>
    <scope>NUCLEOTIDE SEQUENCE</scope>
</reference>
<proteinExistence type="predicted"/>
<accession>A0A644YG05</accession>
<sequence>MLRHRVAQRVHRLLYLGFAMAFDDLEKDVLFIFKVPVYDALCDAEAVSDLRKRRIGEPLFYKKIQRALHYPLSRIFRRFFRPAQKVFLLTPL</sequence>
<name>A0A644YG05_9ZZZZ</name>
<dbReference type="EMBL" id="VSSQ01004994">
    <property type="protein sequence ID" value="MPM27436.1"/>
    <property type="molecule type" value="Genomic_DNA"/>
</dbReference>
<evidence type="ECO:0000313" key="1">
    <source>
        <dbReference type="EMBL" id="MPM27436.1"/>
    </source>
</evidence>